<sequence>MSQEACAFLEAVSQLPRSEFPATHNVNALLRRIIAAIQERLPPHLRPLLTRLHAFSMRQTFALEKRLHINPTFKLLLGLRIVPPGLAFIAAAASTIYAVRYLYTNALDLLTNIIGVAYPAYQSMMAIEYGDVVEPTTGPAKSQLQSLERALGIVEPNLDKKQWLMYWAVYGVLTTADHWAGPLLRLFPMYRVAKIGVLVWAQHRKYNGATWLYDTLVRPLLPPTNALSPPPPPSKKKPRVTHMQELGLADNMLLGDVHAHDSPGVSDNVPPPAFSSLLMPSVWESATANVNIEQMGAQDSAALLSSNA</sequence>
<protein>
    <submittedName>
        <fullName evidence="1">Uncharacterized protein</fullName>
    </submittedName>
</protein>
<proteinExistence type="predicted"/>
<comment type="caution">
    <text evidence="1">The sequence shown here is derived from an EMBL/GenBank/DDBJ whole genome shotgun (WGS) entry which is preliminary data.</text>
</comment>
<name>A0ACC1IV63_9FUNG</name>
<gene>
    <name evidence="1" type="ORF">LPJ66_000723</name>
</gene>
<dbReference type="EMBL" id="JANBPG010000025">
    <property type="protein sequence ID" value="KAJ1901500.1"/>
    <property type="molecule type" value="Genomic_DNA"/>
</dbReference>
<evidence type="ECO:0000313" key="1">
    <source>
        <dbReference type="EMBL" id="KAJ1901500.1"/>
    </source>
</evidence>
<dbReference type="Proteomes" id="UP001150581">
    <property type="component" value="Unassembled WGS sequence"/>
</dbReference>
<keyword evidence="2" id="KW-1185">Reference proteome</keyword>
<organism evidence="1 2">
    <name type="scientific">Kickxella alabastrina</name>
    <dbReference type="NCBI Taxonomy" id="61397"/>
    <lineage>
        <taxon>Eukaryota</taxon>
        <taxon>Fungi</taxon>
        <taxon>Fungi incertae sedis</taxon>
        <taxon>Zoopagomycota</taxon>
        <taxon>Kickxellomycotina</taxon>
        <taxon>Kickxellomycetes</taxon>
        <taxon>Kickxellales</taxon>
        <taxon>Kickxellaceae</taxon>
        <taxon>Kickxella</taxon>
    </lineage>
</organism>
<evidence type="ECO:0000313" key="2">
    <source>
        <dbReference type="Proteomes" id="UP001150581"/>
    </source>
</evidence>
<accession>A0ACC1IV63</accession>
<reference evidence="1" key="1">
    <citation type="submission" date="2022-07" db="EMBL/GenBank/DDBJ databases">
        <title>Phylogenomic reconstructions and comparative analyses of Kickxellomycotina fungi.</title>
        <authorList>
            <person name="Reynolds N.K."/>
            <person name="Stajich J.E."/>
            <person name="Barry K."/>
            <person name="Grigoriev I.V."/>
            <person name="Crous P."/>
            <person name="Smith M.E."/>
        </authorList>
    </citation>
    <scope>NUCLEOTIDE SEQUENCE</scope>
    <source>
        <strain evidence="1">Benny 63K</strain>
    </source>
</reference>